<evidence type="ECO:0000313" key="1">
    <source>
        <dbReference type="EMBL" id="CCO08894.1"/>
    </source>
</evidence>
<keyword evidence="2" id="KW-1185">Reference proteome</keyword>
<dbReference type="AlphaFoldDB" id="K8E070"/>
<name>K8E070_9FIRM</name>
<dbReference type="Proteomes" id="UP000009315">
    <property type="component" value="Unassembled WGS sequence"/>
</dbReference>
<comment type="caution">
    <text evidence="1">The sequence shown here is derived from an EMBL/GenBank/DDBJ whole genome shotgun (WGS) entry which is preliminary data.</text>
</comment>
<evidence type="ECO:0000313" key="2">
    <source>
        <dbReference type="Proteomes" id="UP000009315"/>
    </source>
</evidence>
<reference evidence="1 2" key="1">
    <citation type="journal article" date="2013" name="Genome Announc.">
        <title>Genome Sequence of the Sulfate-Reducing Bacterium Desulfotomaculum hydrothermale Lam5(T).</title>
        <authorList>
            <person name="Amin O."/>
            <person name="Fardeau M.L."/>
            <person name="Valette O."/>
            <person name="Hirschler-Rea A."/>
            <person name="Barbe V."/>
            <person name="Medigue C."/>
            <person name="Vacherie B."/>
            <person name="Ollivier B."/>
            <person name="Bertin P.N."/>
            <person name="Dolla A."/>
        </authorList>
    </citation>
    <scope>NUCLEOTIDE SEQUENCE [LARGE SCALE GENOMIC DNA]</scope>
    <source>
        <strain evidence="2">Lam5 / DSM 18033</strain>
    </source>
</reference>
<protein>
    <submittedName>
        <fullName evidence="1">Uncharacterized protein</fullName>
    </submittedName>
</protein>
<sequence>MPQEKQWDGVVTTDRPRGTRTIHTFKKLPVINPRMNQRTYISINLPQSFNFPANPQKHLPAAPEQKFIARAGLMQETW</sequence>
<organism evidence="1 2">
    <name type="scientific">Desulforamulus hydrothermalis Lam5 = DSM 18033</name>
    <dbReference type="NCBI Taxonomy" id="1121428"/>
    <lineage>
        <taxon>Bacteria</taxon>
        <taxon>Bacillati</taxon>
        <taxon>Bacillota</taxon>
        <taxon>Clostridia</taxon>
        <taxon>Eubacteriales</taxon>
        <taxon>Peptococcaceae</taxon>
        <taxon>Desulforamulus</taxon>
    </lineage>
</organism>
<dbReference type="STRING" id="1121428.DESHY_60066"/>
<gene>
    <name evidence="1" type="ORF">DESHY_60066</name>
</gene>
<proteinExistence type="predicted"/>
<accession>K8E070</accession>
<dbReference type="EMBL" id="CAOS01000013">
    <property type="protein sequence ID" value="CCO08894.1"/>
    <property type="molecule type" value="Genomic_DNA"/>
</dbReference>